<dbReference type="GO" id="GO:0003723">
    <property type="term" value="F:RNA binding"/>
    <property type="evidence" value="ECO:0007669"/>
    <property type="project" value="UniProtKB-KW"/>
</dbReference>
<organism evidence="4 6">
    <name type="scientific">Polarella glacialis</name>
    <name type="common">Dinoflagellate</name>
    <dbReference type="NCBI Taxonomy" id="89957"/>
    <lineage>
        <taxon>Eukaryota</taxon>
        <taxon>Sar</taxon>
        <taxon>Alveolata</taxon>
        <taxon>Dinophyceae</taxon>
        <taxon>Suessiales</taxon>
        <taxon>Suessiaceae</taxon>
        <taxon>Polarella</taxon>
    </lineage>
</organism>
<reference evidence="4" key="1">
    <citation type="submission" date="2021-02" db="EMBL/GenBank/DDBJ databases">
        <authorList>
            <person name="Dougan E. K."/>
            <person name="Rhodes N."/>
            <person name="Thang M."/>
            <person name="Chan C."/>
        </authorList>
    </citation>
    <scope>NUCLEOTIDE SEQUENCE</scope>
</reference>
<dbReference type="InterPro" id="IPR012677">
    <property type="entry name" value="Nucleotide-bd_a/b_plait_sf"/>
</dbReference>
<dbReference type="Proteomes" id="UP000626109">
    <property type="component" value="Unassembled WGS sequence"/>
</dbReference>
<accession>A0A813E9U0</accession>
<evidence type="ECO:0000313" key="5">
    <source>
        <dbReference type="EMBL" id="CAE8653005.1"/>
    </source>
</evidence>
<evidence type="ECO:0000313" key="6">
    <source>
        <dbReference type="Proteomes" id="UP000654075"/>
    </source>
</evidence>
<keyword evidence="1" id="KW-0677">Repeat</keyword>
<feature type="region of interest" description="Disordered" evidence="3">
    <location>
        <begin position="67"/>
        <end position="89"/>
    </location>
</feature>
<evidence type="ECO:0000256" key="3">
    <source>
        <dbReference type="SAM" id="MobiDB-lite"/>
    </source>
</evidence>
<dbReference type="InterPro" id="IPR050666">
    <property type="entry name" value="ESRP"/>
</dbReference>
<dbReference type="OrthoDB" id="431068at2759"/>
<dbReference type="SUPFAM" id="SSF54928">
    <property type="entry name" value="RNA-binding domain, RBD"/>
    <property type="match status" value="1"/>
</dbReference>
<feature type="compositionally biased region" description="Low complexity" evidence="3">
    <location>
        <begin position="67"/>
        <end position="76"/>
    </location>
</feature>
<name>A0A813E9U0_POLGL</name>
<feature type="non-terminal residue" evidence="4">
    <location>
        <position position="135"/>
    </location>
</feature>
<dbReference type="CDD" id="cd12254">
    <property type="entry name" value="RRM_hnRNPH_ESRPs_RBM12_like"/>
    <property type="match status" value="1"/>
</dbReference>
<proteinExistence type="predicted"/>
<dbReference type="EMBL" id="CAJNNV010010561">
    <property type="protein sequence ID" value="CAE8598788.1"/>
    <property type="molecule type" value="Genomic_DNA"/>
</dbReference>
<dbReference type="EMBL" id="CAJNNW010011322">
    <property type="protein sequence ID" value="CAE8653005.1"/>
    <property type="molecule type" value="Genomic_DNA"/>
</dbReference>
<evidence type="ECO:0000256" key="2">
    <source>
        <dbReference type="ARBA" id="ARBA00022884"/>
    </source>
</evidence>
<sequence>MEEVDREVEDFLSSTEVDVQAAESLRTSEPGVQRLVLGRGGLSSARNPSSVLLARIRDAVAAVARGFGSSASNGRGSNRGDDALGMDDSSEGWVKMRGLPFSATTDDVLNFFAGLEPTADKVVLGVSKDGRPSGE</sequence>
<dbReference type="Gene3D" id="3.30.70.330">
    <property type="match status" value="1"/>
</dbReference>
<keyword evidence="6" id="KW-1185">Reference proteome</keyword>
<protein>
    <submittedName>
        <fullName evidence="4">Uncharacterized protein</fullName>
    </submittedName>
</protein>
<dbReference type="AlphaFoldDB" id="A0A813E9U0"/>
<keyword evidence="2" id="KW-0694">RNA-binding</keyword>
<dbReference type="Proteomes" id="UP000654075">
    <property type="component" value="Unassembled WGS sequence"/>
</dbReference>
<dbReference type="PANTHER" id="PTHR13976">
    <property type="entry name" value="HETEROGENEOUS NUCLEAR RIBONUCLEOPROTEIN-RELATED"/>
    <property type="match status" value="1"/>
</dbReference>
<gene>
    <name evidence="4" type="ORF">PGLA1383_LOCUS17188</name>
    <name evidence="5" type="ORF">PGLA2088_LOCUS10108</name>
</gene>
<evidence type="ECO:0000313" key="4">
    <source>
        <dbReference type="EMBL" id="CAE8598788.1"/>
    </source>
</evidence>
<comment type="caution">
    <text evidence="4">The sequence shown here is derived from an EMBL/GenBank/DDBJ whole genome shotgun (WGS) entry which is preliminary data.</text>
</comment>
<dbReference type="InterPro" id="IPR035979">
    <property type="entry name" value="RBD_domain_sf"/>
</dbReference>
<evidence type="ECO:0000256" key="1">
    <source>
        <dbReference type="ARBA" id="ARBA00022737"/>
    </source>
</evidence>